<dbReference type="EMBL" id="JBHRYQ010000001">
    <property type="protein sequence ID" value="MFC3809050.1"/>
    <property type="molecule type" value="Genomic_DNA"/>
</dbReference>
<evidence type="ECO:0008006" key="4">
    <source>
        <dbReference type="Google" id="ProtNLM"/>
    </source>
</evidence>
<dbReference type="Proteomes" id="UP001595616">
    <property type="component" value="Unassembled WGS sequence"/>
</dbReference>
<proteinExistence type="predicted"/>
<organism evidence="2 3">
    <name type="scientific">Lacihabitans lacunae</name>
    <dbReference type="NCBI Taxonomy" id="1028214"/>
    <lineage>
        <taxon>Bacteria</taxon>
        <taxon>Pseudomonadati</taxon>
        <taxon>Bacteroidota</taxon>
        <taxon>Cytophagia</taxon>
        <taxon>Cytophagales</taxon>
        <taxon>Leadbetterellaceae</taxon>
        <taxon>Lacihabitans</taxon>
    </lineage>
</organism>
<reference evidence="3" key="1">
    <citation type="journal article" date="2019" name="Int. J. Syst. Evol. Microbiol.">
        <title>The Global Catalogue of Microorganisms (GCM) 10K type strain sequencing project: providing services to taxonomists for standard genome sequencing and annotation.</title>
        <authorList>
            <consortium name="The Broad Institute Genomics Platform"/>
            <consortium name="The Broad Institute Genome Sequencing Center for Infectious Disease"/>
            <person name="Wu L."/>
            <person name="Ma J."/>
        </authorList>
    </citation>
    <scope>NUCLEOTIDE SEQUENCE [LARGE SCALE GENOMIC DNA]</scope>
    <source>
        <strain evidence="3">CECT 7956</strain>
    </source>
</reference>
<protein>
    <recommendedName>
        <fullName evidence="4">Viral A-type inclusion protein</fullName>
    </recommendedName>
</protein>
<name>A0ABV7YRR1_9BACT</name>
<dbReference type="PROSITE" id="PS51257">
    <property type="entry name" value="PROKAR_LIPOPROTEIN"/>
    <property type="match status" value="1"/>
</dbReference>
<comment type="caution">
    <text evidence="2">The sequence shown here is derived from an EMBL/GenBank/DDBJ whole genome shotgun (WGS) entry which is preliminary data.</text>
</comment>
<sequence length="142" mass="15745">MKKVNLLGVVLLSTALSLSSCNNKLKAELETVNTELMKGHDDVMPKTMQIASVKKDLLAAAETSNDSLKNQALEISTSLQKAEDDMYLWMDNFGKAMNDVKNEEEKLKLYKELNTEIKNITTLTDESIAKAKAYVATNSTVK</sequence>
<accession>A0ABV7YRR1</accession>
<dbReference type="RefSeq" id="WP_379833535.1">
    <property type="nucleotide sequence ID" value="NZ_JBHRYQ010000001.1"/>
</dbReference>
<keyword evidence="1" id="KW-0175">Coiled coil</keyword>
<gene>
    <name evidence="2" type="ORF">ACFOOI_00170</name>
</gene>
<feature type="coiled-coil region" evidence="1">
    <location>
        <begin position="65"/>
        <end position="120"/>
    </location>
</feature>
<evidence type="ECO:0000313" key="3">
    <source>
        <dbReference type="Proteomes" id="UP001595616"/>
    </source>
</evidence>
<keyword evidence="3" id="KW-1185">Reference proteome</keyword>
<evidence type="ECO:0000313" key="2">
    <source>
        <dbReference type="EMBL" id="MFC3809050.1"/>
    </source>
</evidence>
<evidence type="ECO:0000256" key="1">
    <source>
        <dbReference type="SAM" id="Coils"/>
    </source>
</evidence>